<proteinExistence type="predicted"/>
<evidence type="ECO:0000313" key="2">
    <source>
        <dbReference type="EMBL" id="OWP74289.1"/>
    </source>
</evidence>
<keyword evidence="1" id="KW-1133">Transmembrane helix</keyword>
<keyword evidence="1" id="KW-0812">Transmembrane</keyword>
<keyword evidence="1" id="KW-0472">Membrane</keyword>
<name>A0A246G7A6_9FLAO</name>
<dbReference type="EMBL" id="MTCY01000079">
    <property type="protein sequence ID" value="OWP74289.1"/>
    <property type="molecule type" value="Genomic_DNA"/>
</dbReference>
<organism evidence="2 3">
    <name type="scientific">Flavobacterium columnare</name>
    <dbReference type="NCBI Taxonomy" id="996"/>
    <lineage>
        <taxon>Bacteria</taxon>
        <taxon>Pseudomonadati</taxon>
        <taxon>Bacteroidota</taxon>
        <taxon>Flavobacteriia</taxon>
        <taxon>Flavobacteriales</taxon>
        <taxon>Flavobacteriaceae</taxon>
        <taxon>Flavobacterium</taxon>
    </lineage>
</organism>
<dbReference type="Proteomes" id="UP000198034">
    <property type="component" value="Unassembled WGS sequence"/>
</dbReference>
<protein>
    <submittedName>
        <fullName evidence="2">Uncharacterized protein</fullName>
    </submittedName>
</protein>
<evidence type="ECO:0000256" key="1">
    <source>
        <dbReference type="SAM" id="Phobius"/>
    </source>
</evidence>
<dbReference type="OrthoDB" id="981524at2"/>
<gene>
    <name evidence="2" type="ORF">BWK62_14670</name>
</gene>
<evidence type="ECO:0000313" key="3">
    <source>
        <dbReference type="Proteomes" id="UP000198034"/>
    </source>
</evidence>
<feature type="transmembrane region" description="Helical" evidence="1">
    <location>
        <begin position="52"/>
        <end position="71"/>
    </location>
</feature>
<reference evidence="2 3" key="1">
    <citation type="journal article" date="2017" name="Infect. Genet. Evol.">
        <title>Comparative genome analysis of fish pathogen Flavobacterium columnare reveals extensive sequence diversity within the species.</title>
        <authorList>
            <person name="Kayansamruaj P."/>
            <person name="Dong H.T."/>
            <person name="Hirono I."/>
            <person name="Kondo H."/>
            <person name="Senapin S."/>
            <person name="Rodkhum C."/>
        </authorList>
    </citation>
    <scope>NUCLEOTIDE SEQUENCE [LARGE SCALE GENOMIC DNA]</scope>
    <source>
        <strain evidence="2 3">1214</strain>
    </source>
</reference>
<sequence length="129" mass="15375">MKRIYLNNHPKINSGYKVPDDYFLNLEDRIMLEINQKKEVSNIFSLRKKRNIWFYGVAATILISLFTWIYFNQINNYTVNSTQEYLAYADDVTTEDLADYLTTEDLTDLEKEITPIDHQTVIYLNEYLN</sequence>
<accession>A0A246G7A6</accession>
<dbReference type="AlphaFoldDB" id="A0A246G7A6"/>
<comment type="caution">
    <text evidence="2">The sequence shown here is derived from an EMBL/GenBank/DDBJ whole genome shotgun (WGS) entry which is preliminary data.</text>
</comment>